<feature type="domain" description="YopX protein" evidence="2">
    <location>
        <begin position="43"/>
        <end position="188"/>
    </location>
</feature>
<feature type="compositionally biased region" description="Basic residues" evidence="1">
    <location>
        <begin position="9"/>
        <end position="23"/>
    </location>
</feature>
<sequence>MELATNGSQKRHRLLHRRGHRQHLREPRSAGGGQLMQSGREIKFRAWNGKELISAVYPKSNYKFEVDWDGKFKLHTFNERQEITDEYGESWKQPIWSTVEDAVIMQFTGLRDKNGKEIYEGDILRYPDAYDSGSDWEETLSVGAIEWDASQAQFTVTNRHSVDLECLFEDIDEAEVIGNIYENPDLLEVGK</sequence>
<dbReference type="InterPro" id="IPR023385">
    <property type="entry name" value="YopX-like_C"/>
</dbReference>
<evidence type="ECO:0000313" key="3">
    <source>
        <dbReference type="EMBL" id="PSK11683.1"/>
    </source>
</evidence>
<evidence type="ECO:0000313" key="4">
    <source>
        <dbReference type="Proteomes" id="UP000241645"/>
    </source>
</evidence>
<comment type="caution">
    <text evidence="3">The sequence shown here is derived from an EMBL/GenBank/DDBJ whole genome shotgun (WGS) entry which is preliminary data.</text>
</comment>
<protein>
    <recommendedName>
        <fullName evidence="2">YopX protein domain-containing protein</fullName>
    </recommendedName>
</protein>
<dbReference type="EMBL" id="PXZO01000016">
    <property type="protein sequence ID" value="PSK11683.1"/>
    <property type="molecule type" value="Genomic_DNA"/>
</dbReference>
<dbReference type="Proteomes" id="UP000241645">
    <property type="component" value="Unassembled WGS sequence"/>
</dbReference>
<dbReference type="Pfam" id="PF09643">
    <property type="entry name" value="YopX"/>
    <property type="match status" value="1"/>
</dbReference>
<feature type="region of interest" description="Disordered" evidence="1">
    <location>
        <begin position="1"/>
        <end position="35"/>
    </location>
</feature>
<organism evidence="3 4">
    <name type="scientific">Brevibacillus porteri</name>
    <dbReference type="NCBI Taxonomy" id="2126350"/>
    <lineage>
        <taxon>Bacteria</taxon>
        <taxon>Bacillati</taxon>
        <taxon>Bacillota</taxon>
        <taxon>Bacilli</taxon>
        <taxon>Bacillales</taxon>
        <taxon>Paenibacillaceae</taxon>
        <taxon>Brevibacillus</taxon>
    </lineage>
</organism>
<keyword evidence="4" id="KW-1185">Reference proteome</keyword>
<dbReference type="InterPro" id="IPR019096">
    <property type="entry name" value="YopX_protein"/>
</dbReference>
<proteinExistence type="predicted"/>
<dbReference type="SUPFAM" id="SSF159006">
    <property type="entry name" value="YopX-like"/>
    <property type="match status" value="1"/>
</dbReference>
<evidence type="ECO:0000259" key="2">
    <source>
        <dbReference type="Pfam" id="PF09643"/>
    </source>
</evidence>
<dbReference type="NCBIfam" id="TIGR01671">
    <property type="entry name" value="phage_TIGR01671"/>
    <property type="match status" value="1"/>
</dbReference>
<accession>A0ABX5FVP2</accession>
<evidence type="ECO:0000256" key="1">
    <source>
        <dbReference type="SAM" id="MobiDB-lite"/>
    </source>
</evidence>
<gene>
    <name evidence="3" type="ORF">C7R92_09575</name>
</gene>
<dbReference type="Gene3D" id="2.30.30.290">
    <property type="entry name" value="YopX-like domains"/>
    <property type="match status" value="1"/>
</dbReference>
<reference evidence="3 4" key="1">
    <citation type="submission" date="2018-03" db="EMBL/GenBank/DDBJ databases">
        <title>Brevisbacillus phylogenomics.</title>
        <authorList>
            <person name="Dunlap C."/>
        </authorList>
    </citation>
    <scope>NUCLEOTIDE SEQUENCE [LARGE SCALE GENOMIC DNA]</scope>
    <source>
        <strain evidence="3 4">NRRL B-41110</strain>
    </source>
</reference>
<dbReference type="InterPro" id="IPR010024">
    <property type="entry name" value="CHP16711"/>
</dbReference>
<name>A0ABX5FVP2_9BACL</name>